<proteinExistence type="predicted"/>
<protein>
    <recommendedName>
        <fullName evidence="6">WRKY domain-containing protein</fullName>
    </recommendedName>
</protein>
<gene>
    <name evidence="7" type="ORF">RND81_01G190200</name>
</gene>
<evidence type="ECO:0000256" key="2">
    <source>
        <dbReference type="ARBA" id="ARBA00023015"/>
    </source>
</evidence>
<reference evidence="7" key="1">
    <citation type="submission" date="2024-03" db="EMBL/GenBank/DDBJ databases">
        <title>WGS assembly of Saponaria officinalis var. Norfolk2.</title>
        <authorList>
            <person name="Jenkins J."/>
            <person name="Shu S."/>
            <person name="Grimwood J."/>
            <person name="Barry K."/>
            <person name="Goodstein D."/>
            <person name="Schmutz J."/>
            <person name="Leebens-Mack J."/>
            <person name="Osbourn A."/>
        </authorList>
    </citation>
    <scope>NUCLEOTIDE SEQUENCE [LARGE SCALE GENOMIC DNA]</scope>
    <source>
        <strain evidence="7">JIC</strain>
    </source>
</reference>
<evidence type="ECO:0000313" key="8">
    <source>
        <dbReference type="Proteomes" id="UP001443914"/>
    </source>
</evidence>
<dbReference type="EMBL" id="JBDFQZ010000001">
    <property type="protein sequence ID" value="KAK9757850.1"/>
    <property type="molecule type" value="Genomic_DNA"/>
</dbReference>
<dbReference type="PROSITE" id="PS50811">
    <property type="entry name" value="WRKY"/>
    <property type="match status" value="1"/>
</dbReference>
<keyword evidence="8" id="KW-1185">Reference proteome</keyword>
<organism evidence="7 8">
    <name type="scientific">Saponaria officinalis</name>
    <name type="common">Common soapwort</name>
    <name type="synonym">Lychnis saponaria</name>
    <dbReference type="NCBI Taxonomy" id="3572"/>
    <lineage>
        <taxon>Eukaryota</taxon>
        <taxon>Viridiplantae</taxon>
        <taxon>Streptophyta</taxon>
        <taxon>Embryophyta</taxon>
        <taxon>Tracheophyta</taxon>
        <taxon>Spermatophyta</taxon>
        <taxon>Magnoliopsida</taxon>
        <taxon>eudicotyledons</taxon>
        <taxon>Gunneridae</taxon>
        <taxon>Pentapetalae</taxon>
        <taxon>Caryophyllales</taxon>
        <taxon>Caryophyllaceae</taxon>
        <taxon>Caryophylleae</taxon>
        <taxon>Saponaria</taxon>
    </lineage>
</organism>
<dbReference type="SMART" id="SM00774">
    <property type="entry name" value="WRKY"/>
    <property type="match status" value="1"/>
</dbReference>
<keyword evidence="5" id="KW-0539">Nucleus</keyword>
<dbReference type="InterPro" id="IPR003657">
    <property type="entry name" value="WRKY_dom"/>
</dbReference>
<evidence type="ECO:0000256" key="4">
    <source>
        <dbReference type="ARBA" id="ARBA00023163"/>
    </source>
</evidence>
<keyword evidence="3" id="KW-0238">DNA-binding</keyword>
<dbReference type="Proteomes" id="UP001443914">
    <property type="component" value="Unassembled WGS sequence"/>
</dbReference>
<evidence type="ECO:0000256" key="1">
    <source>
        <dbReference type="ARBA" id="ARBA00004123"/>
    </source>
</evidence>
<comment type="subcellular location">
    <subcellularLocation>
        <location evidence="1">Nucleus</location>
    </subcellularLocation>
</comment>
<sequence>MKNSYNFDKKAQIINELLQGLEFAKQLQNQITTNKTTLLCDDDNHQTLNYSLLLLDNMMSTFDKTILIANQINNPSNHNNNQTHLKLLPQSLALVDSPRTENPSKRRKTMPKWTKTIQVDPDKMISGLEGPLNDGYSWRKYGQKEILGAKFPRNYYRCTHRTTKSCLATKQVQQSNNNPSIYQVMYKGEHTCYPSPSPNANQTQVRPVLAQIDKIEPQPQPSPPQHHPISQPIIQEISSGLSPQESLNIEPDDFADKAQIFRCFSFNTALLEAEPLDDYMLSYSPEFSSPTTSGSDYFPTFTYRSFGPHDGLNVQISEDDVTDPISGPDSVNNSRTIGDFEFPLDNWLDLDSTLFCV</sequence>
<dbReference type="Pfam" id="PF03106">
    <property type="entry name" value="WRKY"/>
    <property type="match status" value="1"/>
</dbReference>
<feature type="domain" description="WRKY" evidence="6">
    <location>
        <begin position="127"/>
        <end position="190"/>
    </location>
</feature>
<evidence type="ECO:0000259" key="6">
    <source>
        <dbReference type="PROSITE" id="PS50811"/>
    </source>
</evidence>
<name>A0AAW1NJQ1_SAPOF</name>
<evidence type="ECO:0000256" key="3">
    <source>
        <dbReference type="ARBA" id="ARBA00023125"/>
    </source>
</evidence>
<dbReference type="GO" id="GO:0005634">
    <property type="term" value="C:nucleus"/>
    <property type="evidence" value="ECO:0007669"/>
    <property type="project" value="UniProtKB-SubCell"/>
</dbReference>
<keyword evidence="4" id="KW-0804">Transcription</keyword>
<dbReference type="GO" id="GO:0000976">
    <property type="term" value="F:transcription cis-regulatory region binding"/>
    <property type="evidence" value="ECO:0007669"/>
    <property type="project" value="TreeGrafter"/>
</dbReference>
<evidence type="ECO:0000256" key="5">
    <source>
        <dbReference type="ARBA" id="ARBA00023242"/>
    </source>
</evidence>
<dbReference type="GO" id="GO:0003700">
    <property type="term" value="F:DNA-binding transcription factor activity"/>
    <property type="evidence" value="ECO:0007669"/>
    <property type="project" value="InterPro"/>
</dbReference>
<dbReference type="AlphaFoldDB" id="A0AAW1NJQ1"/>
<dbReference type="SUPFAM" id="SSF118290">
    <property type="entry name" value="WRKY DNA-binding domain"/>
    <property type="match status" value="1"/>
</dbReference>
<dbReference type="PANTHER" id="PTHR32096">
    <property type="entry name" value="WRKY TRANSCRIPTION FACTOR 30-RELATED-RELATED"/>
    <property type="match status" value="1"/>
</dbReference>
<dbReference type="PANTHER" id="PTHR32096:SF133">
    <property type="entry name" value="WRKY TRANSCRIPTION FACTOR 41-RELATED"/>
    <property type="match status" value="1"/>
</dbReference>
<dbReference type="InterPro" id="IPR036576">
    <property type="entry name" value="WRKY_dom_sf"/>
</dbReference>
<comment type="caution">
    <text evidence="7">The sequence shown here is derived from an EMBL/GenBank/DDBJ whole genome shotgun (WGS) entry which is preliminary data.</text>
</comment>
<keyword evidence="2" id="KW-0805">Transcription regulation</keyword>
<accession>A0AAW1NJQ1</accession>
<dbReference type="InterPro" id="IPR044810">
    <property type="entry name" value="WRKY_plant"/>
</dbReference>
<evidence type="ECO:0000313" key="7">
    <source>
        <dbReference type="EMBL" id="KAK9757850.1"/>
    </source>
</evidence>
<dbReference type="Gene3D" id="2.20.25.80">
    <property type="entry name" value="WRKY domain"/>
    <property type="match status" value="1"/>
</dbReference>